<comment type="pathway">
    <text evidence="1">Glycan metabolism; pectin degradation; 2-dehydro-3-deoxy-D-gluconate from pectin: step 1/5.</text>
</comment>
<protein>
    <submittedName>
        <fullName evidence="8">Pectinesterase/pectinesterase inhibitor 12</fullName>
    </submittedName>
</protein>
<evidence type="ECO:0000256" key="4">
    <source>
        <dbReference type="ARBA" id="ARBA00022801"/>
    </source>
</evidence>
<dbReference type="GO" id="GO:0042545">
    <property type="term" value="P:cell wall modification"/>
    <property type="evidence" value="ECO:0007669"/>
    <property type="project" value="InterPro"/>
</dbReference>
<dbReference type="NCBIfam" id="TIGR01614">
    <property type="entry name" value="PME_inhib"/>
    <property type="match status" value="1"/>
</dbReference>
<keyword evidence="9" id="KW-1185">Reference proteome</keyword>
<feature type="chain" id="PRO_5043041536" evidence="6">
    <location>
        <begin position="26"/>
        <end position="324"/>
    </location>
</feature>
<dbReference type="GO" id="GO:0030599">
    <property type="term" value="F:pectinesterase activity"/>
    <property type="evidence" value="ECO:0007669"/>
    <property type="project" value="InterPro"/>
</dbReference>
<evidence type="ECO:0000256" key="2">
    <source>
        <dbReference type="ARBA" id="ARBA00006027"/>
    </source>
</evidence>
<dbReference type="CDD" id="cd15798">
    <property type="entry name" value="PMEI-like_3"/>
    <property type="match status" value="1"/>
</dbReference>
<evidence type="ECO:0000256" key="3">
    <source>
        <dbReference type="ARBA" id="ARBA00007786"/>
    </source>
</evidence>
<name>A0AAP0G0V3_9ASPA</name>
<evidence type="ECO:0000256" key="1">
    <source>
        <dbReference type="ARBA" id="ARBA00005184"/>
    </source>
</evidence>
<comment type="similarity">
    <text evidence="2">In the N-terminal section; belongs to the PMEI family.</text>
</comment>
<dbReference type="SUPFAM" id="SSF51126">
    <property type="entry name" value="Pectin lyase-like"/>
    <property type="match status" value="1"/>
</dbReference>
<comment type="similarity">
    <text evidence="3">In the C-terminal section; belongs to the pectinesterase family.</text>
</comment>
<dbReference type="Proteomes" id="UP001418222">
    <property type="component" value="Unassembled WGS sequence"/>
</dbReference>
<evidence type="ECO:0000256" key="5">
    <source>
        <dbReference type="ARBA" id="ARBA00023085"/>
    </source>
</evidence>
<dbReference type="InterPro" id="IPR000070">
    <property type="entry name" value="Pectinesterase_cat"/>
</dbReference>
<evidence type="ECO:0000259" key="7">
    <source>
        <dbReference type="SMART" id="SM00856"/>
    </source>
</evidence>
<sequence length="324" mass="33998">MDSAPLSLLLLLLLSCLLLSPLTTAAPPPAPAITNLTNSHHGLLRICKTTPFPKLCLNSSKLSISITINPSILSFALHALQAAVSAISGLSPLLASPSVVEAQRGALQDCRELHAATLSSLRRSSSLLHSSSSKNAVADARAHLSAALTNKNTCLEGLAGARGPQAPALISAWSSAFRDVSNSLSIVSGSGGGRRRGRRLSSWPSAGWLRRRERKLLGTGDYSAYDAAVTLTVAADGSGDFRTVGEAVAFAPNNSEDRTIIIVRAGVYDENVEIPLNKTNIALLGEGSNVTFIRGNRSVGDGWTTFRSATVGNIERISVHTDLT</sequence>
<dbReference type="Gene3D" id="2.160.20.10">
    <property type="entry name" value="Single-stranded right-handed beta-helix, Pectin lyase-like"/>
    <property type="match status" value="1"/>
</dbReference>
<dbReference type="SUPFAM" id="SSF101148">
    <property type="entry name" value="Plant invertase/pectin methylesterase inhibitor"/>
    <property type="match status" value="1"/>
</dbReference>
<comment type="caution">
    <text evidence="8">The sequence shown here is derived from an EMBL/GenBank/DDBJ whole genome shotgun (WGS) entry which is preliminary data.</text>
</comment>
<feature type="signal peptide" evidence="6">
    <location>
        <begin position="1"/>
        <end position="25"/>
    </location>
</feature>
<keyword evidence="6" id="KW-0732">Signal</keyword>
<dbReference type="InterPro" id="IPR011050">
    <property type="entry name" value="Pectin_lyase_fold/virulence"/>
</dbReference>
<dbReference type="Gene3D" id="1.20.140.40">
    <property type="entry name" value="Invertase/pectin methylesterase inhibitor family protein"/>
    <property type="match status" value="1"/>
</dbReference>
<dbReference type="InterPro" id="IPR012334">
    <property type="entry name" value="Pectin_lyas_fold"/>
</dbReference>
<dbReference type="Pfam" id="PF04043">
    <property type="entry name" value="PMEI"/>
    <property type="match status" value="1"/>
</dbReference>
<dbReference type="PANTHER" id="PTHR31707">
    <property type="entry name" value="PECTINESTERASE"/>
    <property type="match status" value="1"/>
</dbReference>
<dbReference type="InterPro" id="IPR035513">
    <property type="entry name" value="Invertase/methylesterase_inhib"/>
</dbReference>
<dbReference type="SMART" id="SM00856">
    <property type="entry name" value="PMEI"/>
    <property type="match status" value="1"/>
</dbReference>
<organism evidence="8 9">
    <name type="scientific">Platanthera zijinensis</name>
    <dbReference type="NCBI Taxonomy" id="2320716"/>
    <lineage>
        <taxon>Eukaryota</taxon>
        <taxon>Viridiplantae</taxon>
        <taxon>Streptophyta</taxon>
        <taxon>Embryophyta</taxon>
        <taxon>Tracheophyta</taxon>
        <taxon>Spermatophyta</taxon>
        <taxon>Magnoliopsida</taxon>
        <taxon>Liliopsida</taxon>
        <taxon>Asparagales</taxon>
        <taxon>Orchidaceae</taxon>
        <taxon>Orchidoideae</taxon>
        <taxon>Orchideae</taxon>
        <taxon>Orchidinae</taxon>
        <taxon>Platanthera</taxon>
    </lineage>
</organism>
<dbReference type="InterPro" id="IPR006501">
    <property type="entry name" value="Pectinesterase_inhib_dom"/>
</dbReference>
<feature type="domain" description="Pectinesterase inhibitor" evidence="7">
    <location>
        <begin position="39"/>
        <end position="186"/>
    </location>
</feature>
<evidence type="ECO:0000313" key="9">
    <source>
        <dbReference type="Proteomes" id="UP001418222"/>
    </source>
</evidence>
<keyword evidence="5" id="KW-0063">Aspartyl esterase</keyword>
<dbReference type="AlphaFoldDB" id="A0AAP0G0V3"/>
<keyword evidence="4" id="KW-0378">Hydrolase</keyword>
<evidence type="ECO:0000313" key="8">
    <source>
        <dbReference type="EMBL" id="KAK8931119.1"/>
    </source>
</evidence>
<accession>A0AAP0G0V3</accession>
<dbReference type="GO" id="GO:0004857">
    <property type="term" value="F:enzyme inhibitor activity"/>
    <property type="evidence" value="ECO:0007669"/>
    <property type="project" value="InterPro"/>
</dbReference>
<reference evidence="8 9" key="1">
    <citation type="journal article" date="2022" name="Nat. Plants">
        <title>Genomes of leafy and leafless Platanthera orchids illuminate the evolution of mycoheterotrophy.</title>
        <authorList>
            <person name="Li M.H."/>
            <person name="Liu K.W."/>
            <person name="Li Z."/>
            <person name="Lu H.C."/>
            <person name="Ye Q.L."/>
            <person name="Zhang D."/>
            <person name="Wang J.Y."/>
            <person name="Li Y.F."/>
            <person name="Zhong Z.M."/>
            <person name="Liu X."/>
            <person name="Yu X."/>
            <person name="Liu D.K."/>
            <person name="Tu X.D."/>
            <person name="Liu B."/>
            <person name="Hao Y."/>
            <person name="Liao X.Y."/>
            <person name="Jiang Y.T."/>
            <person name="Sun W.H."/>
            <person name="Chen J."/>
            <person name="Chen Y.Q."/>
            <person name="Ai Y."/>
            <person name="Zhai J.W."/>
            <person name="Wu S.S."/>
            <person name="Zhou Z."/>
            <person name="Hsiao Y.Y."/>
            <person name="Wu W.L."/>
            <person name="Chen Y.Y."/>
            <person name="Lin Y.F."/>
            <person name="Hsu J.L."/>
            <person name="Li C.Y."/>
            <person name="Wang Z.W."/>
            <person name="Zhao X."/>
            <person name="Zhong W.Y."/>
            <person name="Ma X.K."/>
            <person name="Ma L."/>
            <person name="Huang J."/>
            <person name="Chen G.Z."/>
            <person name="Huang M.Z."/>
            <person name="Huang L."/>
            <person name="Peng D.H."/>
            <person name="Luo Y.B."/>
            <person name="Zou S.Q."/>
            <person name="Chen S.P."/>
            <person name="Lan S."/>
            <person name="Tsai W.C."/>
            <person name="Van de Peer Y."/>
            <person name="Liu Z.J."/>
        </authorList>
    </citation>
    <scope>NUCLEOTIDE SEQUENCE [LARGE SCALE GENOMIC DNA]</scope>
    <source>
        <strain evidence="8">Lor287</strain>
    </source>
</reference>
<dbReference type="EMBL" id="JBBWWQ010000014">
    <property type="protein sequence ID" value="KAK8931119.1"/>
    <property type="molecule type" value="Genomic_DNA"/>
</dbReference>
<proteinExistence type="inferred from homology"/>
<gene>
    <name evidence="8" type="primary">PME12</name>
    <name evidence="8" type="ORF">KSP39_PZI016516</name>
</gene>
<evidence type="ECO:0000256" key="6">
    <source>
        <dbReference type="SAM" id="SignalP"/>
    </source>
</evidence>
<dbReference type="Pfam" id="PF01095">
    <property type="entry name" value="Pectinesterase"/>
    <property type="match status" value="1"/>
</dbReference>